<feature type="transmembrane region" description="Helical" evidence="1">
    <location>
        <begin position="21"/>
        <end position="43"/>
    </location>
</feature>
<dbReference type="PANTHER" id="PTHR40078:SF1">
    <property type="entry name" value="INTEGRAL MEMBRANE PROTEIN"/>
    <property type="match status" value="1"/>
</dbReference>
<evidence type="ECO:0000313" key="2">
    <source>
        <dbReference type="EMBL" id="SEQ28444.1"/>
    </source>
</evidence>
<dbReference type="RefSeq" id="WP_143086621.1">
    <property type="nucleotide sequence ID" value="NZ_FOFT01000002.1"/>
</dbReference>
<gene>
    <name evidence="2" type="ORF">SAMN05216195_10255</name>
</gene>
<protein>
    <submittedName>
        <fullName evidence="2">Uncharacterized membrane protein YczE</fullName>
    </submittedName>
</protein>
<dbReference type="EMBL" id="FOFT01000002">
    <property type="protein sequence ID" value="SEQ28444.1"/>
    <property type="molecule type" value="Genomic_DNA"/>
</dbReference>
<name>A0A1H9ERX3_9PSEU</name>
<keyword evidence="3" id="KW-1185">Reference proteome</keyword>
<keyword evidence="1" id="KW-0472">Membrane</keyword>
<feature type="transmembrane region" description="Helical" evidence="1">
    <location>
        <begin position="193"/>
        <end position="216"/>
    </location>
</feature>
<dbReference type="PANTHER" id="PTHR40078">
    <property type="entry name" value="INTEGRAL MEMBRANE PROTEIN-RELATED"/>
    <property type="match status" value="1"/>
</dbReference>
<proteinExistence type="predicted"/>
<feature type="transmembrane region" description="Helical" evidence="1">
    <location>
        <begin position="63"/>
        <end position="85"/>
    </location>
</feature>
<dbReference type="Proteomes" id="UP000199028">
    <property type="component" value="Unassembled WGS sequence"/>
</dbReference>
<feature type="transmembrane region" description="Helical" evidence="1">
    <location>
        <begin position="92"/>
        <end position="111"/>
    </location>
</feature>
<keyword evidence="1" id="KW-0812">Transmembrane</keyword>
<feature type="transmembrane region" description="Helical" evidence="1">
    <location>
        <begin position="117"/>
        <end position="139"/>
    </location>
</feature>
<evidence type="ECO:0000313" key="3">
    <source>
        <dbReference type="Proteomes" id="UP000199028"/>
    </source>
</evidence>
<evidence type="ECO:0000256" key="1">
    <source>
        <dbReference type="SAM" id="Phobius"/>
    </source>
</evidence>
<feature type="transmembrane region" description="Helical" evidence="1">
    <location>
        <begin position="166"/>
        <end position="187"/>
    </location>
</feature>
<dbReference type="OrthoDB" id="3638151at2"/>
<dbReference type="Pfam" id="PF19700">
    <property type="entry name" value="DUF6198"/>
    <property type="match status" value="1"/>
</dbReference>
<dbReference type="AlphaFoldDB" id="A0A1H9ERX3"/>
<accession>A0A1H9ERX3</accession>
<sequence length="229" mass="23390">MPSDVPPNVPSEAPGASTRPLVMRFAQVVTGTALMGVAVALLINASLGLLPLDILHRAIGDRFGWTIGGAIIAVQSTLLVLNLALGVKPGAGTLAAVVIPAVVADFALWVLPAPQPVWLRLMAMLLGGAMFAVGTAAYLSAELGALPRDGLMVAIRRRSGWGPARIRIGADVLCLLAGVLMINPALAVANGSLGVGSVLLAVALGPSIASLVPLFTHRPQSDARVRGEN</sequence>
<keyword evidence="1" id="KW-1133">Transmembrane helix</keyword>
<organism evidence="2 3">
    <name type="scientific">Lentzea flaviverrucosa</name>
    <dbReference type="NCBI Taxonomy" id="200379"/>
    <lineage>
        <taxon>Bacteria</taxon>
        <taxon>Bacillati</taxon>
        <taxon>Actinomycetota</taxon>
        <taxon>Actinomycetes</taxon>
        <taxon>Pseudonocardiales</taxon>
        <taxon>Pseudonocardiaceae</taxon>
        <taxon>Lentzea</taxon>
    </lineage>
</organism>
<dbReference type="InterPro" id="IPR038750">
    <property type="entry name" value="YczE/YyaS-like"/>
</dbReference>
<reference evidence="3" key="1">
    <citation type="submission" date="2016-10" db="EMBL/GenBank/DDBJ databases">
        <authorList>
            <person name="Varghese N."/>
            <person name="Submissions S."/>
        </authorList>
    </citation>
    <scope>NUCLEOTIDE SEQUENCE [LARGE SCALE GENOMIC DNA]</scope>
    <source>
        <strain evidence="3">CGMCC 4.578</strain>
    </source>
</reference>